<evidence type="ECO:0000313" key="2">
    <source>
        <dbReference type="Proteomes" id="UP000828941"/>
    </source>
</evidence>
<dbReference type="Proteomes" id="UP000828941">
    <property type="component" value="Chromosome 4"/>
</dbReference>
<comment type="caution">
    <text evidence="1">The sequence shown here is derived from an EMBL/GenBank/DDBJ whole genome shotgun (WGS) entry which is preliminary data.</text>
</comment>
<proteinExistence type="predicted"/>
<evidence type="ECO:0000313" key="1">
    <source>
        <dbReference type="EMBL" id="KAI4347809.1"/>
    </source>
</evidence>
<keyword evidence="2" id="KW-1185">Reference proteome</keyword>
<protein>
    <submittedName>
        <fullName evidence="1">Uncharacterized protein</fullName>
    </submittedName>
</protein>
<reference evidence="1 2" key="1">
    <citation type="journal article" date="2022" name="DNA Res.">
        <title>Chromosomal-level genome assembly of the orchid tree Bauhinia variegata (Leguminosae; Cercidoideae) supports the allotetraploid origin hypothesis of Bauhinia.</title>
        <authorList>
            <person name="Zhong Y."/>
            <person name="Chen Y."/>
            <person name="Zheng D."/>
            <person name="Pang J."/>
            <person name="Liu Y."/>
            <person name="Luo S."/>
            <person name="Meng S."/>
            <person name="Qian L."/>
            <person name="Wei D."/>
            <person name="Dai S."/>
            <person name="Zhou R."/>
        </authorList>
    </citation>
    <scope>NUCLEOTIDE SEQUENCE [LARGE SCALE GENOMIC DNA]</scope>
    <source>
        <strain evidence="1">BV-YZ2020</strain>
    </source>
</reference>
<accession>A0ACB9PII8</accession>
<organism evidence="1 2">
    <name type="scientific">Bauhinia variegata</name>
    <name type="common">Purple orchid tree</name>
    <name type="synonym">Phanera variegata</name>
    <dbReference type="NCBI Taxonomy" id="167791"/>
    <lineage>
        <taxon>Eukaryota</taxon>
        <taxon>Viridiplantae</taxon>
        <taxon>Streptophyta</taxon>
        <taxon>Embryophyta</taxon>
        <taxon>Tracheophyta</taxon>
        <taxon>Spermatophyta</taxon>
        <taxon>Magnoliopsida</taxon>
        <taxon>eudicotyledons</taxon>
        <taxon>Gunneridae</taxon>
        <taxon>Pentapetalae</taxon>
        <taxon>rosids</taxon>
        <taxon>fabids</taxon>
        <taxon>Fabales</taxon>
        <taxon>Fabaceae</taxon>
        <taxon>Cercidoideae</taxon>
        <taxon>Cercideae</taxon>
        <taxon>Bauhiniinae</taxon>
        <taxon>Bauhinia</taxon>
    </lineage>
</organism>
<name>A0ACB9PII8_BAUVA</name>
<gene>
    <name evidence="1" type="ORF">L6164_008591</name>
</gene>
<dbReference type="EMBL" id="CM039429">
    <property type="protein sequence ID" value="KAI4347809.1"/>
    <property type="molecule type" value="Genomic_DNA"/>
</dbReference>
<sequence>MEDKDVTEKRESSVDLRTPANEYYTSRDIGEIKKKHIPLLEKAFAKYPSLWDWHKKFKRPHIKAIKQLEYTILGDMLEFLESTRLRDLTEEKKTEFESFVIT</sequence>